<evidence type="ECO:0000313" key="2">
    <source>
        <dbReference type="EMBL" id="SMC79899.1"/>
    </source>
</evidence>
<sequence>MTLCGEFITHRTFGRGQITDISEHCITVLFDETHEKKKFVNPSALGTFLILENKTLVRQMQEEKDLLAQKAESEAEEHRQAAAAVQKPVKRRTRPAAKKPPRKPKDTEASEEQTI</sequence>
<reference evidence="2 3" key="1">
    <citation type="submission" date="2017-04" db="EMBL/GenBank/DDBJ databases">
        <authorList>
            <person name="Afonso C.L."/>
            <person name="Miller P.J."/>
            <person name="Scott M.A."/>
            <person name="Spackman E."/>
            <person name="Goraichik I."/>
            <person name="Dimitrov K.M."/>
            <person name="Suarez D.L."/>
            <person name="Swayne D.E."/>
        </authorList>
    </citation>
    <scope>NUCLEOTIDE SEQUENCE [LARGE SCALE GENOMIC DNA]</scope>
    <source>
        <strain evidence="2 3">DSM 12816</strain>
    </source>
</reference>
<evidence type="ECO:0000313" key="3">
    <source>
        <dbReference type="Proteomes" id="UP000192790"/>
    </source>
</evidence>
<dbReference type="STRING" id="1122930.SAMN02745168_2543"/>
<proteinExistence type="predicted"/>
<name>A0A1W2C3Y6_9FIRM</name>
<dbReference type="RefSeq" id="WP_084235219.1">
    <property type="nucleotide sequence ID" value="NZ_FWXW01000007.1"/>
</dbReference>
<accession>A0A1W2C3Y6</accession>
<evidence type="ECO:0000256" key="1">
    <source>
        <dbReference type="SAM" id="MobiDB-lite"/>
    </source>
</evidence>
<feature type="compositionally biased region" description="Basic residues" evidence="1">
    <location>
        <begin position="88"/>
        <end position="102"/>
    </location>
</feature>
<keyword evidence="3" id="KW-1185">Reference proteome</keyword>
<feature type="region of interest" description="Disordered" evidence="1">
    <location>
        <begin position="64"/>
        <end position="115"/>
    </location>
</feature>
<organism evidence="2 3">
    <name type="scientific">Papillibacter cinnamivorans DSM 12816</name>
    <dbReference type="NCBI Taxonomy" id="1122930"/>
    <lineage>
        <taxon>Bacteria</taxon>
        <taxon>Bacillati</taxon>
        <taxon>Bacillota</taxon>
        <taxon>Clostridia</taxon>
        <taxon>Eubacteriales</taxon>
        <taxon>Oscillospiraceae</taxon>
        <taxon>Papillibacter</taxon>
    </lineage>
</organism>
<feature type="compositionally biased region" description="Basic and acidic residues" evidence="1">
    <location>
        <begin position="64"/>
        <end position="80"/>
    </location>
</feature>
<dbReference type="AlphaFoldDB" id="A0A1W2C3Y6"/>
<gene>
    <name evidence="2" type="ORF">SAMN02745168_2543</name>
</gene>
<dbReference type="EMBL" id="FWXW01000007">
    <property type="protein sequence ID" value="SMC79899.1"/>
    <property type="molecule type" value="Genomic_DNA"/>
</dbReference>
<protein>
    <submittedName>
        <fullName evidence="2">Uncharacterized protein</fullName>
    </submittedName>
</protein>
<dbReference type="Proteomes" id="UP000192790">
    <property type="component" value="Unassembled WGS sequence"/>
</dbReference>
<dbReference type="OrthoDB" id="2068443at2"/>